<evidence type="ECO:0000256" key="1">
    <source>
        <dbReference type="ARBA" id="ARBA00007812"/>
    </source>
</evidence>
<dbReference type="PROSITE" id="PS00187">
    <property type="entry name" value="TPP_ENZYMES"/>
    <property type="match status" value="1"/>
</dbReference>
<dbReference type="CDD" id="cd00568">
    <property type="entry name" value="TPP_enzymes"/>
    <property type="match status" value="1"/>
</dbReference>
<dbReference type="InterPro" id="IPR029061">
    <property type="entry name" value="THDP-binding"/>
</dbReference>
<feature type="region of interest" description="Disordered" evidence="4">
    <location>
        <begin position="1"/>
        <end position="28"/>
    </location>
</feature>
<evidence type="ECO:0000256" key="2">
    <source>
        <dbReference type="ARBA" id="ARBA00023052"/>
    </source>
</evidence>
<evidence type="ECO:0000259" key="6">
    <source>
        <dbReference type="Pfam" id="PF02775"/>
    </source>
</evidence>
<feature type="domain" description="Thiamine pyrophosphate enzyme TPP-binding" evidence="6">
    <location>
        <begin position="416"/>
        <end position="562"/>
    </location>
</feature>
<evidence type="ECO:0000259" key="5">
    <source>
        <dbReference type="Pfam" id="PF00205"/>
    </source>
</evidence>
<reference evidence="8" key="1">
    <citation type="submission" date="2022-12" db="EMBL/GenBank/DDBJ databases">
        <title>Bacterial isolates from different developmental stages of Nematostella vectensis.</title>
        <authorList>
            <person name="Fraune S."/>
        </authorList>
    </citation>
    <scope>NUCLEOTIDE SEQUENCE</scope>
    <source>
        <strain evidence="8">G21619-S1</strain>
    </source>
</reference>
<keyword evidence="9" id="KW-1185">Reference proteome</keyword>
<evidence type="ECO:0000313" key="9">
    <source>
        <dbReference type="Proteomes" id="UP001068379"/>
    </source>
</evidence>
<dbReference type="Pfam" id="PF02775">
    <property type="entry name" value="TPP_enzyme_C"/>
    <property type="match status" value="1"/>
</dbReference>
<dbReference type="SUPFAM" id="SSF52518">
    <property type="entry name" value="Thiamin diphosphate-binding fold (THDP-binding)"/>
    <property type="match status" value="2"/>
</dbReference>
<dbReference type="PANTHER" id="PTHR18968:SF120">
    <property type="entry name" value="ACETOLACTATE SYNTHASE LARGE SUBUNIT"/>
    <property type="match status" value="1"/>
</dbReference>
<sequence>MTLRSSASPATPEGSGHGGPVLAPSRRPVHPAPRLAGHVLVDQLRLHGTEHVFCVPGESYLPVLDGLVDADIEVTVCRHEGGAAIMAEAYGKLTGRPGICLVTRAPGAANAFAGVHVASQDSTPLILLVGQIDRAMRDREAFQEMDYRAVFGSQVKWAAEIDQAERIPEYLSRAFHVALSGRPGPVVLALPEDMLEETVAVADARPCHVPETLPPAGQIQALADRLADAQRPLAILGGSRWDARSVQAFGAFAERHALPVAVQFRRQMLCPVEHSCFIGDLGLGADPRLIEAIRESDLILAVGGRLSEIPSQGYTLFGVPNPSQTLVHVHPDVGELNRVYQADIAMACAPGIWVRAIEPLSPTATPARVRRCEALHARRLAWSDPSAIEHPGALQMGRVMAHLNAVLPEDAILTNGAGNYATWLHRFYHFRAYGTQLAPTSGSMGYGLPAAVAAQRLYPDRRVVCFAGDGCFMMHGQEFATAVQYGLPILVILIDNGMFGTIRMHQERRYPGRVSATALRNPDFAAYARAFGGHGERVETTEDFAPALRRALDSGLPAILHCLLDPEAITPTTTLSRLRQGA</sequence>
<dbReference type="Pfam" id="PF00205">
    <property type="entry name" value="TPP_enzyme_M"/>
    <property type="match status" value="1"/>
</dbReference>
<dbReference type="InterPro" id="IPR029035">
    <property type="entry name" value="DHS-like_NAD/FAD-binding_dom"/>
</dbReference>
<dbReference type="PANTHER" id="PTHR18968">
    <property type="entry name" value="THIAMINE PYROPHOSPHATE ENZYMES"/>
    <property type="match status" value="1"/>
</dbReference>
<dbReference type="CDD" id="cd07035">
    <property type="entry name" value="TPP_PYR_POX_like"/>
    <property type="match status" value="1"/>
</dbReference>
<dbReference type="InterPro" id="IPR012000">
    <property type="entry name" value="Thiamin_PyroP_enz_cen_dom"/>
</dbReference>
<dbReference type="NCBIfam" id="NF006052">
    <property type="entry name" value="PRK08199.1"/>
    <property type="match status" value="1"/>
</dbReference>
<keyword evidence="2 3" id="KW-0786">Thiamine pyrophosphate</keyword>
<evidence type="ECO:0000313" key="8">
    <source>
        <dbReference type="EMBL" id="MCZ4329583.1"/>
    </source>
</evidence>
<dbReference type="Gene3D" id="3.40.50.970">
    <property type="match status" value="2"/>
</dbReference>
<feature type="domain" description="Thiamine pyrophosphate enzyme central" evidence="5">
    <location>
        <begin position="219"/>
        <end position="353"/>
    </location>
</feature>
<dbReference type="SUPFAM" id="SSF52467">
    <property type="entry name" value="DHS-like NAD/FAD-binding domain"/>
    <property type="match status" value="1"/>
</dbReference>
<dbReference type="InterPro" id="IPR000399">
    <property type="entry name" value="TPP-bd_CS"/>
</dbReference>
<comment type="similarity">
    <text evidence="1 3">Belongs to the TPP enzyme family.</text>
</comment>
<protein>
    <submittedName>
        <fullName evidence="8">Thiamine pyrophosphate-binding protein</fullName>
    </submittedName>
</protein>
<evidence type="ECO:0000256" key="3">
    <source>
        <dbReference type="RuleBase" id="RU362132"/>
    </source>
</evidence>
<organism evidence="8 9">
    <name type="scientific">Castellaniella denitrificans</name>
    <dbReference type="NCBI Taxonomy" id="56119"/>
    <lineage>
        <taxon>Bacteria</taxon>
        <taxon>Pseudomonadati</taxon>
        <taxon>Pseudomonadota</taxon>
        <taxon>Betaproteobacteria</taxon>
        <taxon>Burkholderiales</taxon>
        <taxon>Alcaligenaceae</taxon>
        <taxon>Castellaniella</taxon>
    </lineage>
</organism>
<evidence type="ECO:0000256" key="4">
    <source>
        <dbReference type="SAM" id="MobiDB-lite"/>
    </source>
</evidence>
<name>A0ABT4M2N8_9BURK</name>
<dbReference type="Pfam" id="PF02776">
    <property type="entry name" value="TPP_enzyme_N"/>
    <property type="match status" value="1"/>
</dbReference>
<dbReference type="Proteomes" id="UP001068379">
    <property type="component" value="Unassembled WGS sequence"/>
</dbReference>
<dbReference type="InterPro" id="IPR012001">
    <property type="entry name" value="Thiamin_PyroP_enz_TPP-bd_dom"/>
</dbReference>
<dbReference type="EMBL" id="JAPWHE010000003">
    <property type="protein sequence ID" value="MCZ4329583.1"/>
    <property type="molecule type" value="Genomic_DNA"/>
</dbReference>
<comment type="caution">
    <text evidence="8">The sequence shown here is derived from an EMBL/GenBank/DDBJ whole genome shotgun (WGS) entry which is preliminary data.</text>
</comment>
<dbReference type="InterPro" id="IPR045229">
    <property type="entry name" value="TPP_enz"/>
</dbReference>
<dbReference type="Gene3D" id="3.40.50.1220">
    <property type="entry name" value="TPP-binding domain"/>
    <property type="match status" value="1"/>
</dbReference>
<proteinExistence type="inferred from homology"/>
<gene>
    <name evidence="8" type="ORF">O4H32_06410</name>
</gene>
<dbReference type="InterPro" id="IPR011766">
    <property type="entry name" value="TPP_enzyme_TPP-bd"/>
</dbReference>
<feature type="domain" description="Thiamine pyrophosphate enzyme N-terminal TPP-binding" evidence="7">
    <location>
        <begin position="36"/>
        <end position="147"/>
    </location>
</feature>
<evidence type="ECO:0000259" key="7">
    <source>
        <dbReference type="Pfam" id="PF02776"/>
    </source>
</evidence>
<accession>A0ABT4M2N8</accession>